<reference evidence="1" key="1">
    <citation type="submission" date="2021-08" db="EMBL/GenBank/DDBJ databases">
        <title>The first chromosome-level gecko genome reveals the dynamic sex chromosomes of Neotropical dwarf geckos (Sphaerodactylidae: Sphaerodactylus).</title>
        <authorList>
            <person name="Pinto B.J."/>
            <person name="Keating S.E."/>
            <person name="Gamble T."/>
        </authorList>
    </citation>
    <scope>NUCLEOTIDE SEQUENCE</scope>
    <source>
        <strain evidence="1">TG3544</strain>
    </source>
</reference>
<protein>
    <submittedName>
        <fullName evidence="1">Uncharacterized protein</fullName>
    </submittedName>
</protein>
<dbReference type="EMBL" id="CM037625">
    <property type="protein sequence ID" value="KAH7997652.1"/>
    <property type="molecule type" value="Genomic_DNA"/>
</dbReference>
<accession>A0ACB8EXY2</accession>
<sequence length="113" mass="13040">MSPFDYKKSHFCKVKPGNRQVPRGSSSFSKNLPVHKCHPFANVFVQSPFLDASSKLPRQSLCLFDCFPSPLKLYFPIRINSCLLSHEAQFSICSSFWLFEELRSFNELLYIKG</sequence>
<name>A0ACB8EXY2_9SAUR</name>
<evidence type="ECO:0000313" key="2">
    <source>
        <dbReference type="Proteomes" id="UP000827872"/>
    </source>
</evidence>
<organism evidence="1 2">
    <name type="scientific">Sphaerodactylus townsendi</name>
    <dbReference type="NCBI Taxonomy" id="933632"/>
    <lineage>
        <taxon>Eukaryota</taxon>
        <taxon>Metazoa</taxon>
        <taxon>Chordata</taxon>
        <taxon>Craniata</taxon>
        <taxon>Vertebrata</taxon>
        <taxon>Euteleostomi</taxon>
        <taxon>Lepidosauria</taxon>
        <taxon>Squamata</taxon>
        <taxon>Bifurcata</taxon>
        <taxon>Gekkota</taxon>
        <taxon>Sphaerodactylidae</taxon>
        <taxon>Sphaerodactylus</taxon>
    </lineage>
</organism>
<gene>
    <name evidence="1" type="ORF">K3G42_004616</name>
</gene>
<proteinExistence type="predicted"/>
<dbReference type="Proteomes" id="UP000827872">
    <property type="component" value="Linkage Group LG12"/>
</dbReference>
<comment type="caution">
    <text evidence="1">The sequence shown here is derived from an EMBL/GenBank/DDBJ whole genome shotgun (WGS) entry which is preliminary data.</text>
</comment>
<keyword evidence="2" id="KW-1185">Reference proteome</keyword>
<evidence type="ECO:0000313" key="1">
    <source>
        <dbReference type="EMBL" id="KAH7997652.1"/>
    </source>
</evidence>